<dbReference type="InterPro" id="IPR013216">
    <property type="entry name" value="Methyltransf_11"/>
</dbReference>
<evidence type="ECO:0000313" key="3">
    <source>
        <dbReference type="EMBL" id="MFI2233748.1"/>
    </source>
</evidence>
<dbReference type="InterPro" id="IPR029063">
    <property type="entry name" value="SAM-dependent_MTases_sf"/>
</dbReference>
<organism evidence="3 4">
    <name type="scientific">Nocardia testacea</name>
    <dbReference type="NCBI Taxonomy" id="248551"/>
    <lineage>
        <taxon>Bacteria</taxon>
        <taxon>Bacillati</taxon>
        <taxon>Actinomycetota</taxon>
        <taxon>Actinomycetes</taxon>
        <taxon>Mycobacteriales</taxon>
        <taxon>Nocardiaceae</taxon>
        <taxon>Nocardia</taxon>
    </lineage>
</organism>
<dbReference type="GO" id="GO:0008168">
    <property type="term" value="F:methyltransferase activity"/>
    <property type="evidence" value="ECO:0007669"/>
    <property type="project" value="UniProtKB-KW"/>
</dbReference>
<dbReference type="Proteomes" id="UP001611494">
    <property type="component" value="Unassembled WGS sequence"/>
</dbReference>
<dbReference type="Gene3D" id="3.40.50.150">
    <property type="entry name" value="Vaccinia Virus protein VP39"/>
    <property type="match status" value="1"/>
</dbReference>
<dbReference type="PANTHER" id="PTHR44068:SF1">
    <property type="entry name" value="HYPOTHETICAL LOC100005854"/>
    <property type="match status" value="1"/>
</dbReference>
<dbReference type="InterPro" id="IPR050447">
    <property type="entry name" value="Erg6_SMT_methyltransf"/>
</dbReference>
<evidence type="ECO:0000256" key="1">
    <source>
        <dbReference type="ARBA" id="ARBA00022679"/>
    </source>
</evidence>
<dbReference type="RefSeq" id="WP_357417036.1">
    <property type="nucleotide sequence ID" value="NZ_JBFAAV010000032.1"/>
</dbReference>
<sequence length="286" mass="30269">MPSEPEQPARTPSFHLDAIAAARTADATSGADPMALLVAALDLQAALPGIRRMRRWAHEALAVGAGERALDIGSGTGSEVLEFARRVGPGGEAAGVEPNPAMLTVARDRAAAAGVRCRFVEADAYRLPFDDDHFDAVRSERVYQHLDDPVAATAEIARVLRPGGRVVLVDSDWQTAILHPGDPAVVARMIAAMLEATPNARSGRFLRGRLVAAGFEIDDMGSEAVIWDPATARPMFDEVGGAALTREVITEQERDDLVAAIEAGVAVGDYHLSVTMFAVLGHLPPA</sequence>
<dbReference type="SUPFAM" id="SSF53335">
    <property type="entry name" value="S-adenosyl-L-methionine-dependent methyltransferases"/>
    <property type="match status" value="1"/>
</dbReference>
<protein>
    <submittedName>
        <fullName evidence="3">Methyltransferase domain-containing protein</fullName>
    </submittedName>
</protein>
<proteinExistence type="predicted"/>
<reference evidence="3 4" key="1">
    <citation type="submission" date="2024-10" db="EMBL/GenBank/DDBJ databases">
        <title>The Natural Products Discovery Center: Release of the First 8490 Sequenced Strains for Exploring Actinobacteria Biosynthetic Diversity.</title>
        <authorList>
            <person name="Kalkreuter E."/>
            <person name="Kautsar S.A."/>
            <person name="Yang D."/>
            <person name="Bader C.D."/>
            <person name="Teijaro C.N."/>
            <person name="Fluegel L."/>
            <person name="Davis C.M."/>
            <person name="Simpson J.R."/>
            <person name="Lauterbach L."/>
            <person name="Steele A.D."/>
            <person name="Gui C."/>
            <person name="Meng S."/>
            <person name="Li G."/>
            <person name="Viehrig K."/>
            <person name="Ye F."/>
            <person name="Su P."/>
            <person name="Kiefer A.F."/>
            <person name="Nichols A."/>
            <person name="Cepeda A.J."/>
            <person name="Yan W."/>
            <person name="Fan B."/>
            <person name="Jiang Y."/>
            <person name="Adhikari A."/>
            <person name="Zheng C.-J."/>
            <person name="Schuster L."/>
            <person name="Cowan T.M."/>
            <person name="Smanski M.J."/>
            <person name="Chevrette M.G."/>
            <person name="De Carvalho L.P.S."/>
            <person name="Shen B."/>
        </authorList>
    </citation>
    <scope>NUCLEOTIDE SEQUENCE [LARGE SCALE GENOMIC DNA]</scope>
    <source>
        <strain evidence="3 4">NPDC019377</strain>
    </source>
</reference>
<evidence type="ECO:0000259" key="2">
    <source>
        <dbReference type="Pfam" id="PF08241"/>
    </source>
</evidence>
<dbReference type="GO" id="GO:0032259">
    <property type="term" value="P:methylation"/>
    <property type="evidence" value="ECO:0007669"/>
    <property type="project" value="UniProtKB-KW"/>
</dbReference>
<gene>
    <name evidence="3" type="ORF">ACH49Z_28260</name>
</gene>
<name>A0ABW7W7G8_9NOCA</name>
<dbReference type="EMBL" id="JBIRYL010000016">
    <property type="protein sequence ID" value="MFI2233748.1"/>
    <property type="molecule type" value="Genomic_DNA"/>
</dbReference>
<keyword evidence="4" id="KW-1185">Reference proteome</keyword>
<dbReference type="PANTHER" id="PTHR44068">
    <property type="entry name" value="ZGC:194242"/>
    <property type="match status" value="1"/>
</dbReference>
<evidence type="ECO:0000313" key="4">
    <source>
        <dbReference type="Proteomes" id="UP001611494"/>
    </source>
</evidence>
<dbReference type="CDD" id="cd02440">
    <property type="entry name" value="AdoMet_MTases"/>
    <property type="match status" value="1"/>
</dbReference>
<dbReference type="Pfam" id="PF08241">
    <property type="entry name" value="Methyltransf_11"/>
    <property type="match status" value="1"/>
</dbReference>
<keyword evidence="3" id="KW-0489">Methyltransferase</keyword>
<feature type="domain" description="Methyltransferase type 11" evidence="2">
    <location>
        <begin position="70"/>
        <end position="168"/>
    </location>
</feature>
<accession>A0ABW7W7G8</accession>
<comment type="caution">
    <text evidence="3">The sequence shown here is derived from an EMBL/GenBank/DDBJ whole genome shotgun (WGS) entry which is preliminary data.</text>
</comment>
<keyword evidence="1" id="KW-0808">Transferase</keyword>